<dbReference type="EMBL" id="JABSTQ010011441">
    <property type="protein sequence ID" value="KAG0411319.1"/>
    <property type="molecule type" value="Genomic_DNA"/>
</dbReference>
<dbReference type="Proteomes" id="UP000805193">
    <property type="component" value="Unassembled WGS sequence"/>
</dbReference>
<evidence type="ECO:0000313" key="1">
    <source>
        <dbReference type="EMBL" id="KAG0411319.1"/>
    </source>
</evidence>
<comment type="caution">
    <text evidence="1">The sequence shown here is derived from an EMBL/GenBank/DDBJ whole genome shotgun (WGS) entry which is preliminary data.</text>
</comment>
<proteinExistence type="predicted"/>
<name>A0AC60NVY5_IXOPE</name>
<reference evidence="1 2" key="1">
    <citation type="journal article" date="2020" name="Cell">
        <title>Large-Scale Comparative Analyses of Tick Genomes Elucidate Their Genetic Diversity and Vector Capacities.</title>
        <authorList>
            <consortium name="Tick Genome and Microbiome Consortium (TIGMIC)"/>
            <person name="Jia N."/>
            <person name="Wang J."/>
            <person name="Shi W."/>
            <person name="Du L."/>
            <person name="Sun Y."/>
            <person name="Zhan W."/>
            <person name="Jiang J.F."/>
            <person name="Wang Q."/>
            <person name="Zhang B."/>
            <person name="Ji P."/>
            <person name="Bell-Sakyi L."/>
            <person name="Cui X.M."/>
            <person name="Yuan T.T."/>
            <person name="Jiang B.G."/>
            <person name="Yang W.F."/>
            <person name="Lam T.T."/>
            <person name="Chang Q.C."/>
            <person name="Ding S.J."/>
            <person name="Wang X.J."/>
            <person name="Zhu J.G."/>
            <person name="Ruan X.D."/>
            <person name="Zhao L."/>
            <person name="Wei J.T."/>
            <person name="Ye R.Z."/>
            <person name="Que T.C."/>
            <person name="Du C.H."/>
            <person name="Zhou Y.H."/>
            <person name="Cheng J.X."/>
            <person name="Dai P.F."/>
            <person name="Guo W.B."/>
            <person name="Han X.H."/>
            <person name="Huang E.J."/>
            <person name="Li L.F."/>
            <person name="Wei W."/>
            <person name="Gao Y.C."/>
            <person name="Liu J.Z."/>
            <person name="Shao H.Z."/>
            <person name="Wang X."/>
            <person name="Wang C.C."/>
            <person name="Yang T.C."/>
            <person name="Huo Q.B."/>
            <person name="Li W."/>
            <person name="Chen H.Y."/>
            <person name="Chen S.E."/>
            <person name="Zhou L.G."/>
            <person name="Ni X.B."/>
            <person name="Tian J.H."/>
            <person name="Sheng Y."/>
            <person name="Liu T."/>
            <person name="Pan Y.S."/>
            <person name="Xia L.Y."/>
            <person name="Li J."/>
            <person name="Zhao F."/>
            <person name="Cao W.C."/>
        </authorList>
    </citation>
    <scope>NUCLEOTIDE SEQUENCE [LARGE SCALE GENOMIC DNA]</scope>
    <source>
        <strain evidence="1">Iper-2018</strain>
    </source>
</reference>
<protein>
    <submittedName>
        <fullName evidence="1">Uncharacterized protein</fullName>
    </submittedName>
</protein>
<accession>A0AC60NVY5</accession>
<sequence>MGLPKRLRQRTEPLGGRAARWTNPCHRPQQPTRTGNSVSIDTTPDLTFTKNAPDPKWVNTQKNLGSDHFIIATTLNTGATKKRGRKLTMVEWDTFRQIQGSERESENEDEHEEARNKLSKQATKEIPEEAGLETADSKLLHLWEVRDSLQERWRGQRLNQNLRRRIARLNRDRHQGPRRPPSPATMGVHMQQHGGPTRAAQDVEPTSVSLRPRQ</sequence>
<organism evidence="1 2">
    <name type="scientific">Ixodes persulcatus</name>
    <name type="common">Taiga tick</name>
    <dbReference type="NCBI Taxonomy" id="34615"/>
    <lineage>
        <taxon>Eukaryota</taxon>
        <taxon>Metazoa</taxon>
        <taxon>Ecdysozoa</taxon>
        <taxon>Arthropoda</taxon>
        <taxon>Chelicerata</taxon>
        <taxon>Arachnida</taxon>
        <taxon>Acari</taxon>
        <taxon>Parasitiformes</taxon>
        <taxon>Ixodida</taxon>
        <taxon>Ixodoidea</taxon>
        <taxon>Ixodidae</taxon>
        <taxon>Ixodinae</taxon>
        <taxon>Ixodes</taxon>
    </lineage>
</organism>
<gene>
    <name evidence="1" type="ORF">HPB47_011559</name>
</gene>
<evidence type="ECO:0000313" key="2">
    <source>
        <dbReference type="Proteomes" id="UP000805193"/>
    </source>
</evidence>
<keyword evidence="2" id="KW-1185">Reference proteome</keyword>